<dbReference type="PANTHER" id="PTHR30146">
    <property type="entry name" value="LACI-RELATED TRANSCRIPTIONAL REPRESSOR"/>
    <property type="match status" value="1"/>
</dbReference>
<keyword evidence="6" id="KW-1185">Reference proteome</keyword>
<evidence type="ECO:0000256" key="1">
    <source>
        <dbReference type="ARBA" id="ARBA00023015"/>
    </source>
</evidence>
<evidence type="ECO:0000259" key="4">
    <source>
        <dbReference type="PROSITE" id="PS50932"/>
    </source>
</evidence>
<dbReference type="GO" id="GO:0000976">
    <property type="term" value="F:transcription cis-regulatory region binding"/>
    <property type="evidence" value="ECO:0007669"/>
    <property type="project" value="TreeGrafter"/>
</dbReference>
<dbReference type="Pfam" id="PF13407">
    <property type="entry name" value="Peripla_BP_4"/>
    <property type="match status" value="1"/>
</dbReference>
<dbReference type="Proteomes" id="UP000553963">
    <property type="component" value="Unassembled WGS sequence"/>
</dbReference>
<keyword evidence="3" id="KW-0804">Transcription</keyword>
<dbReference type="AlphaFoldDB" id="A0A840APG3"/>
<dbReference type="PANTHER" id="PTHR30146:SF152">
    <property type="entry name" value="TRANSCRIPTIONAL REGULATORY PROTEIN"/>
    <property type="match status" value="1"/>
</dbReference>
<dbReference type="Gene3D" id="3.40.50.2300">
    <property type="match status" value="2"/>
</dbReference>
<reference evidence="5 6" key="1">
    <citation type="submission" date="2020-08" db="EMBL/GenBank/DDBJ databases">
        <title>Genomic Encyclopedia of Type Strains, Phase IV (KMG-IV): sequencing the most valuable type-strain genomes for metagenomic binning, comparative biology and taxonomic classification.</title>
        <authorList>
            <person name="Goeker M."/>
        </authorList>
    </citation>
    <scope>NUCLEOTIDE SEQUENCE [LARGE SCALE GENOMIC DNA]</scope>
    <source>
        <strain evidence="5 6">DSM 25966</strain>
    </source>
</reference>
<evidence type="ECO:0000256" key="3">
    <source>
        <dbReference type="ARBA" id="ARBA00023163"/>
    </source>
</evidence>
<keyword evidence="1" id="KW-0805">Transcription regulation</keyword>
<dbReference type="CDD" id="cd01392">
    <property type="entry name" value="HTH_LacI"/>
    <property type="match status" value="1"/>
</dbReference>
<evidence type="ECO:0000256" key="2">
    <source>
        <dbReference type="ARBA" id="ARBA00023125"/>
    </source>
</evidence>
<evidence type="ECO:0000313" key="5">
    <source>
        <dbReference type="EMBL" id="MBB3930296.1"/>
    </source>
</evidence>
<protein>
    <submittedName>
        <fullName evidence="5">LacI family transcriptional regulator</fullName>
    </submittedName>
</protein>
<dbReference type="Gene3D" id="1.10.260.40">
    <property type="entry name" value="lambda repressor-like DNA-binding domains"/>
    <property type="match status" value="1"/>
</dbReference>
<gene>
    <name evidence="5" type="ORF">GGR25_001335</name>
</gene>
<sequence length="341" mass="36144">MTRPTIADVARAAGVGVATVDRVLNRRAEVRRETAERVLAAAEAIGYHGAGLLRRRVEEVVESRSFGFLLQRRGDAFYQQMATALAEATRALPSYRGRPIIEFVDDISAETVAAGLTALGARADAVAVVAADHPKVTAAVAALRDRGVGVVTLLSELSGGVAFGHVGIDHRKAGRTAAWVIARLARRPGAVGIFVGSHRFIGHELSEISFRSYFREHAPSFRLLEPLANLEEPALAHEGTLELLRRNPDLVGIYVAGGGMAGLVSALREADESHRIVAVCNELVPETRAALIDGVVAAVIATPVTELAAAAVGLMARSIRTTREGEGATLLPFGLYVSENV</sequence>
<accession>A0A840APG3</accession>
<dbReference type="SUPFAM" id="SSF47413">
    <property type="entry name" value="lambda repressor-like DNA-binding domains"/>
    <property type="match status" value="1"/>
</dbReference>
<dbReference type="PROSITE" id="PS50932">
    <property type="entry name" value="HTH_LACI_2"/>
    <property type="match status" value="1"/>
</dbReference>
<dbReference type="InterPro" id="IPR000843">
    <property type="entry name" value="HTH_LacI"/>
</dbReference>
<dbReference type="Pfam" id="PF00356">
    <property type="entry name" value="LacI"/>
    <property type="match status" value="1"/>
</dbReference>
<dbReference type="SMART" id="SM00354">
    <property type="entry name" value="HTH_LACI"/>
    <property type="match status" value="1"/>
</dbReference>
<dbReference type="PRINTS" id="PR00036">
    <property type="entry name" value="HTHLACI"/>
</dbReference>
<dbReference type="PROSITE" id="PS00356">
    <property type="entry name" value="HTH_LACI_1"/>
    <property type="match status" value="1"/>
</dbReference>
<dbReference type="GO" id="GO:0003700">
    <property type="term" value="F:DNA-binding transcription factor activity"/>
    <property type="evidence" value="ECO:0007669"/>
    <property type="project" value="TreeGrafter"/>
</dbReference>
<dbReference type="InterPro" id="IPR010982">
    <property type="entry name" value="Lambda_DNA-bd_dom_sf"/>
</dbReference>
<comment type="caution">
    <text evidence="5">The sequence shown here is derived from an EMBL/GenBank/DDBJ whole genome shotgun (WGS) entry which is preliminary data.</text>
</comment>
<evidence type="ECO:0000313" key="6">
    <source>
        <dbReference type="Proteomes" id="UP000553963"/>
    </source>
</evidence>
<dbReference type="InterPro" id="IPR028082">
    <property type="entry name" value="Peripla_BP_I"/>
</dbReference>
<dbReference type="CDD" id="cd06307">
    <property type="entry name" value="PBP1_sugar_binding"/>
    <property type="match status" value="1"/>
</dbReference>
<dbReference type="RefSeq" id="WP_183397972.1">
    <property type="nucleotide sequence ID" value="NZ_JACIDS010000002.1"/>
</dbReference>
<feature type="domain" description="HTH lacI-type" evidence="4">
    <location>
        <begin position="4"/>
        <end position="55"/>
    </location>
</feature>
<dbReference type="EMBL" id="JACIDS010000002">
    <property type="protein sequence ID" value="MBB3930296.1"/>
    <property type="molecule type" value="Genomic_DNA"/>
</dbReference>
<name>A0A840APG3_9HYPH</name>
<dbReference type="SUPFAM" id="SSF53822">
    <property type="entry name" value="Periplasmic binding protein-like I"/>
    <property type="match status" value="1"/>
</dbReference>
<proteinExistence type="predicted"/>
<organism evidence="5 6">
    <name type="scientific">Kaistia hirudinis</name>
    <dbReference type="NCBI Taxonomy" id="1293440"/>
    <lineage>
        <taxon>Bacteria</taxon>
        <taxon>Pseudomonadati</taxon>
        <taxon>Pseudomonadota</taxon>
        <taxon>Alphaproteobacteria</taxon>
        <taxon>Hyphomicrobiales</taxon>
        <taxon>Kaistiaceae</taxon>
        <taxon>Kaistia</taxon>
    </lineage>
</organism>
<dbReference type="InterPro" id="IPR025997">
    <property type="entry name" value="SBP_2_dom"/>
</dbReference>
<keyword evidence="2" id="KW-0238">DNA-binding</keyword>